<dbReference type="Pfam" id="PF14319">
    <property type="entry name" value="Zn_Tnp_IS91"/>
    <property type="match status" value="1"/>
</dbReference>
<proteinExistence type="predicted"/>
<dbReference type="AlphaFoldDB" id="A0A0J1FX03"/>
<organism evidence="3 4">
    <name type="scientific">Desulfosporosinus acididurans</name>
    <dbReference type="NCBI Taxonomy" id="476652"/>
    <lineage>
        <taxon>Bacteria</taxon>
        <taxon>Bacillati</taxon>
        <taxon>Bacillota</taxon>
        <taxon>Clostridia</taxon>
        <taxon>Eubacteriales</taxon>
        <taxon>Desulfitobacteriaceae</taxon>
        <taxon>Desulfosporosinus</taxon>
    </lineage>
</organism>
<evidence type="ECO:0000313" key="3">
    <source>
        <dbReference type="EMBL" id="KLU67847.1"/>
    </source>
</evidence>
<feature type="domain" description="Transposase IS801/IS1294" evidence="1">
    <location>
        <begin position="138"/>
        <end position="321"/>
    </location>
</feature>
<dbReference type="Proteomes" id="UP000036356">
    <property type="component" value="Unassembled WGS sequence"/>
</dbReference>
<evidence type="ECO:0000259" key="2">
    <source>
        <dbReference type="Pfam" id="PF14319"/>
    </source>
</evidence>
<evidence type="ECO:0000313" key="4">
    <source>
        <dbReference type="Proteomes" id="UP000036356"/>
    </source>
</evidence>
<dbReference type="NCBIfam" id="NF033538">
    <property type="entry name" value="transpos_IS91"/>
    <property type="match status" value="1"/>
</dbReference>
<dbReference type="InterPro" id="IPR054832">
    <property type="entry name" value="transpos_IS91"/>
</dbReference>
<dbReference type="GO" id="GO:0006313">
    <property type="term" value="P:DNA transposition"/>
    <property type="evidence" value="ECO:0007669"/>
    <property type="project" value="InterPro"/>
</dbReference>
<evidence type="ECO:0000259" key="1">
    <source>
        <dbReference type="Pfam" id="PF04986"/>
    </source>
</evidence>
<dbReference type="STRING" id="476652.DEAC_c02540"/>
<reference evidence="3 4" key="1">
    <citation type="submission" date="2015-06" db="EMBL/GenBank/DDBJ databases">
        <title>Draft genome of the moderately acidophilic sulfate reducer Candidatus Desulfosporosinus acididurans strain M1.</title>
        <authorList>
            <person name="Poehlein A."/>
            <person name="Petzsch P."/>
            <person name="Johnson B.D."/>
            <person name="Schloemann M."/>
            <person name="Daniel R."/>
            <person name="Muehling M."/>
        </authorList>
    </citation>
    <scope>NUCLEOTIDE SEQUENCE [LARGE SCALE GENOMIC DNA]</scope>
    <source>
        <strain evidence="3 4">M1</strain>
    </source>
</reference>
<dbReference type="GO" id="GO:0004803">
    <property type="term" value="F:transposase activity"/>
    <property type="evidence" value="ECO:0007669"/>
    <property type="project" value="InterPro"/>
</dbReference>
<dbReference type="PANTHER" id="PTHR37023">
    <property type="entry name" value="TRANSPOSASE"/>
    <property type="match status" value="1"/>
</dbReference>
<dbReference type="PATRIC" id="fig|476652.3.peg.250"/>
<comment type="caution">
    <text evidence="3">The sequence shown here is derived from an EMBL/GenBank/DDBJ whole genome shotgun (WGS) entry which is preliminary data.</text>
</comment>
<dbReference type="InterPro" id="IPR026889">
    <property type="entry name" value="Zn_Tnp"/>
</dbReference>
<gene>
    <name evidence="3" type="ORF">DEAC_c02540</name>
</gene>
<dbReference type="PANTHER" id="PTHR37023:SF1">
    <property type="entry name" value="ISSOD25 TRANSPOSASE TNPA_ISSOD25"/>
    <property type="match status" value="1"/>
</dbReference>
<keyword evidence="4" id="KW-1185">Reference proteome</keyword>
<accession>A0A0J1FX03</accession>
<protein>
    <submittedName>
        <fullName evidence="3">Putative transposase</fullName>
    </submittedName>
</protein>
<dbReference type="InterPro" id="IPR007069">
    <property type="entry name" value="Transposase_32"/>
</dbReference>
<dbReference type="Pfam" id="PF04986">
    <property type="entry name" value="Y2_Tnp"/>
    <property type="match status" value="1"/>
</dbReference>
<dbReference type="EMBL" id="LDZY01000001">
    <property type="protein sequence ID" value="KLU67847.1"/>
    <property type="molecule type" value="Genomic_DNA"/>
</dbReference>
<dbReference type="GO" id="GO:0003677">
    <property type="term" value="F:DNA binding"/>
    <property type="evidence" value="ECO:0007669"/>
    <property type="project" value="InterPro"/>
</dbReference>
<feature type="domain" description="Transposase zinc-binding" evidence="2">
    <location>
        <begin position="16"/>
        <end position="96"/>
    </location>
</feature>
<name>A0A0J1FX03_9FIRM</name>
<sequence length="373" mass="42439">MVVIQMPELQDIFAQVYLNSMSSDQAKAFNMIRHCRTASLGSHSDVCTECGAVDVSYNSCRNRHCPKCQHSVQEHWVEAQMPKLLPVGYFHIVFTIPQELNTLVLQNQELLYSLLIRSAGHTLTELAKDPKYLGATTGVTSVLHTWGQNLSFHPHVHCIVPGGGLSNDGLRFVRSSKKFFIPVKVISKKFKGKFLYLLKQVFNEGKISFFNNAVSLSSRSNFLSLVDSLYLKDWVVFCKKPFKSPAHVVRYLGRYTHRVAISNSRIQAFDGKSVSFSWKDYRDGNKSKVMTLDAKEFARRFLLHVLPTRFVKIRHYGIMCSRNISTKLSKCMKLIGKKPLKIITPKPNQNKICRYCGNQNIILFFPKHSCAGP</sequence>